<feature type="region of interest" description="Disordered" evidence="3">
    <location>
        <begin position="1"/>
        <end position="22"/>
    </location>
</feature>
<keyword evidence="2" id="KW-0378">Hydrolase</keyword>
<dbReference type="EMBL" id="DSPX01000250">
    <property type="protein sequence ID" value="HGG03574.1"/>
    <property type="molecule type" value="Genomic_DNA"/>
</dbReference>
<dbReference type="InterPro" id="IPR006684">
    <property type="entry name" value="YbgC/YbaW"/>
</dbReference>
<evidence type="ECO:0000256" key="2">
    <source>
        <dbReference type="ARBA" id="ARBA00022801"/>
    </source>
</evidence>
<evidence type="ECO:0000256" key="1">
    <source>
        <dbReference type="ARBA" id="ARBA00005953"/>
    </source>
</evidence>
<proteinExistence type="inferred from homology"/>
<evidence type="ECO:0000259" key="4">
    <source>
        <dbReference type="Pfam" id="PF03061"/>
    </source>
</evidence>
<dbReference type="InterPro" id="IPR029069">
    <property type="entry name" value="HotDog_dom_sf"/>
</dbReference>
<dbReference type="Pfam" id="PF03061">
    <property type="entry name" value="4HBT"/>
    <property type="match status" value="1"/>
</dbReference>
<dbReference type="PANTHER" id="PTHR31793">
    <property type="entry name" value="4-HYDROXYBENZOYL-COA THIOESTERASE FAMILY MEMBER"/>
    <property type="match status" value="1"/>
</dbReference>
<dbReference type="SUPFAM" id="SSF54637">
    <property type="entry name" value="Thioesterase/thiol ester dehydrase-isomerase"/>
    <property type="match status" value="1"/>
</dbReference>
<evidence type="ECO:0000256" key="3">
    <source>
        <dbReference type="SAM" id="MobiDB-lite"/>
    </source>
</evidence>
<dbReference type="InterPro" id="IPR008272">
    <property type="entry name" value="HB-CoA_thioesterase_AS"/>
</dbReference>
<dbReference type="CDD" id="cd00586">
    <property type="entry name" value="4HBT"/>
    <property type="match status" value="1"/>
</dbReference>
<protein>
    <submittedName>
        <fullName evidence="5">Acyl-CoA thioesterase</fullName>
    </submittedName>
</protein>
<name>A0A7C3VKA9_9CYAN</name>
<dbReference type="PROSITE" id="PS01328">
    <property type="entry name" value="4HBCOA_THIOESTERASE"/>
    <property type="match status" value="1"/>
</dbReference>
<dbReference type="PIRSF" id="PIRSF003230">
    <property type="entry name" value="YbgC"/>
    <property type="match status" value="1"/>
</dbReference>
<sequence length="162" mass="18258">MSQEKDTSTQLPPTPEAPRLPHNGDSGWFEYPIRVHPHHTDYGGIVWHGTYLTWLEEARVESLRSLGVNFADLVAIGCDLPVVELSLRYHKGMRMGMDGVVKTRMLELDGVRLKWEYRIESPDGKDLYLSGLVTLVAIDSARGKIFRSLPPGVKDALSKQWS</sequence>
<accession>A0A7C3VKA9</accession>
<comment type="similarity">
    <text evidence="1">Belongs to the 4-hydroxybenzoyl-CoA thioesterase family.</text>
</comment>
<comment type="caution">
    <text evidence="5">The sequence shown here is derived from an EMBL/GenBank/DDBJ whole genome shotgun (WGS) entry which is preliminary data.</text>
</comment>
<dbReference type="GO" id="GO:0047617">
    <property type="term" value="F:fatty acyl-CoA hydrolase activity"/>
    <property type="evidence" value="ECO:0007669"/>
    <property type="project" value="TreeGrafter"/>
</dbReference>
<dbReference type="InterPro" id="IPR006683">
    <property type="entry name" value="Thioestr_dom"/>
</dbReference>
<gene>
    <name evidence="5" type="ORF">ENR15_23775</name>
</gene>
<dbReference type="PANTHER" id="PTHR31793:SF37">
    <property type="entry name" value="ACYL-COA THIOESTER HYDROLASE YBGC"/>
    <property type="match status" value="1"/>
</dbReference>
<organism evidence="5">
    <name type="scientific">Planktothricoides sp. SpSt-374</name>
    <dbReference type="NCBI Taxonomy" id="2282167"/>
    <lineage>
        <taxon>Bacteria</taxon>
        <taxon>Bacillati</taxon>
        <taxon>Cyanobacteriota</taxon>
        <taxon>Cyanophyceae</taxon>
        <taxon>Oscillatoriophycideae</taxon>
        <taxon>Oscillatoriales</taxon>
        <taxon>Oscillatoriaceae</taxon>
        <taxon>Planktothricoides</taxon>
    </lineage>
</organism>
<feature type="domain" description="Thioesterase" evidence="4">
    <location>
        <begin position="43"/>
        <end position="126"/>
    </location>
</feature>
<evidence type="ECO:0000313" key="5">
    <source>
        <dbReference type="EMBL" id="HGG03574.1"/>
    </source>
</evidence>
<reference evidence="5" key="1">
    <citation type="journal article" date="2020" name="mSystems">
        <title>Genome- and Community-Level Interaction Insights into Carbon Utilization and Element Cycling Functions of Hydrothermarchaeota in Hydrothermal Sediment.</title>
        <authorList>
            <person name="Zhou Z."/>
            <person name="Liu Y."/>
            <person name="Xu W."/>
            <person name="Pan J."/>
            <person name="Luo Z.H."/>
            <person name="Li M."/>
        </authorList>
    </citation>
    <scope>NUCLEOTIDE SEQUENCE [LARGE SCALE GENOMIC DNA]</scope>
    <source>
        <strain evidence="5">SpSt-374</strain>
    </source>
</reference>
<dbReference type="Gene3D" id="3.10.129.10">
    <property type="entry name" value="Hotdog Thioesterase"/>
    <property type="match status" value="1"/>
</dbReference>
<dbReference type="AlphaFoldDB" id="A0A7C3VKA9"/>
<dbReference type="InterPro" id="IPR050563">
    <property type="entry name" value="4-hydroxybenzoyl-CoA_TE"/>
</dbReference>